<dbReference type="OrthoDB" id="2141316at2759"/>
<evidence type="ECO:0000313" key="3">
    <source>
        <dbReference type="EMBL" id="RPA92384.1"/>
    </source>
</evidence>
<organism evidence="3 4">
    <name type="scientific">Choiromyces venosus 120613-1</name>
    <dbReference type="NCBI Taxonomy" id="1336337"/>
    <lineage>
        <taxon>Eukaryota</taxon>
        <taxon>Fungi</taxon>
        <taxon>Dikarya</taxon>
        <taxon>Ascomycota</taxon>
        <taxon>Pezizomycotina</taxon>
        <taxon>Pezizomycetes</taxon>
        <taxon>Pezizales</taxon>
        <taxon>Tuberaceae</taxon>
        <taxon>Choiromyces</taxon>
    </lineage>
</organism>
<reference evidence="3 4" key="1">
    <citation type="journal article" date="2018" name="Nat. Ecol. Evol.">
        <title>Pezizomycetes genomes reveal the molecular basis of ectomycorrhizal truffle lifestyle.</title>
        <authorList>
            <person name="Murat C."/>
            <person name="Payen T."/>
            <person name="Noel B."/>
            <person name="Kuo A."/>
            <person name="Morin E."/>
            <person name="Chen J."/>
            <person name="Kohler A."/>
            <person name="Krizsan K."/>
            <person name="Balestrini R."/>
            <person name="Da Silva C."/>
            <person name="Montanini B."/>
            <person name="Hainaut M."/>
            <person name="Levati E."/>
            <person name="Barry K.W."/>
            <person name="Belfiori B."/>
            <person name="Cichocki N."/>
            <person name="Clum A."/>
            <person name="Dockter R.B."/>
            <person name="Fauchery L."/>
            <person name="Guy J."/>
            <person name="Iotti M."/>
            <person name="Le Tacon F."/>
            <person name="Lindquist E.A."/>
            <person name="Lipzen A."/>
            <person name="Malagnac F."/>
            <person name="Mello A."/>
            <person name="Molinier V."/>
            <person name="Miyauchi S."/>
            <person name="Poulain J."/>
            <person name="Riccioni C."/>
            <person name="Rubini A."/>
            <person name="Sitrit Y."/>
            <person name="Splivallo R."/>
            <person name="Traeger S."/>
            <person name="Wang M."/>
            <person name="Zifcakova L."/>
            <person name="Wipf D."/>
            <person name="Zambonelli A."/>
            <person name="Paolocci F."/>
            <person name="Nowrousian M."/>
            <person name="Ottonello S."/>
            <person name="Baldrian P."/>
            <person name="Spatafora J.W."/>
            <person name="Henrissat B."/>
            <person name="Nagy L.G."/>
            <person name="Aury J.M."/>
            <person name="Wincker P."/>
            <person name="Grigoriev I.V."/>
            <person name="Bonfante P."/>
            <person name="Martin F.M."/>
        </authorList>
    </citation>
    <scope>NUCLEOTIDE SEQUENCE [LARGE SCALE GENOMIC DNA]</scope>
    <source>
        <strain evidence="3 4">120613-1</strain>
    </source>
</reference>
<protein>
    <submittedName>
        <fullName evidence="3">SGNH hydrolase</fullName>
    </submittedName>
</protein>
<evidence type="ECO:0000313" key="4">
    <source>
        <dbReference type="Proteomes" id="UP000276215"/>
    </source>
</evidence>
<dbReference type="PANTHER" id="PTHR43695">
    <property type="entry name" value="PUTATIVE (AFU_ORTHOLOGUE AFUA_2G17250)-RELATED"/>
    <property type="match status" value="1"/>
</dbReference>
<dbReference type="AlphaFoldDB" id="A0A3N4JEX5"/>
<gene>
    <name evidence="3" type="ORF">L873DRAFT_1710103</name>
</gene>
<dbReference type="PANTHER" id="PTHR43695:SF1">
    <property type="entry name" value="RHAMNOGALACTURONAN ACETYLESTERASE"/>
    <property type="match status" value="1"/>
</dbReference>
<proteinExistence type="inferred from homology"/>
<dbReference type="STRING" id="1336337.A0A3N4JEX5"/>
<keyword evidence="2 3" id="KW-0378">Hydrolase</keyword>
<dbReference type="SUPFAM" id="SSF52266">
    <property type="entry name" value="SGNH hydrolase"/>
    <property type="match status" value="1"/>
</dbReference>
<evidence type="ECO:0000256" key="2">
    <source>
        <dbReference type="ARBA" id="ARBA00022801"/>
    </source>
</evidence>
<evidence type="ECO:0000256" key="1">
    <source>
        <dbReference type="ARBA" id="ARBA00008668"/>
    </source>
</evidence>
<dbReference type="GO" id="GO:0016787">
    <property type="term" value="F:hydrolase activity"/>
    <property type="evidence" value="ECO:0007669"/>
    <property type="project" value="UniProtKB-KW"/>
</dbReference>
<sequence length="252" mass="27520">MKWRYYSSGAAALFAFGMFSAVAAVGVEGKVLMAGDSSMAAWRSADMYQGWGVPLSKYFATDIKNFSGMSRSAAGFIEEGIWDELLLNVKEGDFVIISFGDSDENADNAVDQESVKTYIKDQKRLIADVMRRGAIPVISTMTPQGNVWTPDHKSIIPGSSYKFVDSARKSVAEFGGRVSIIDHYQFVAAAYQKLGYEKVAKLYLGGNGDSDSRTSKEGAETIARAFLNAIRCTQHPLARALNDQGKALEMEC</sequence>
<comment type="similarity">
    <text evidence="1">Belongs to the 'GDSL' lipolytic enzyme family.</text>
</comment>
<dbReference type="InterPro" id="IPR037459">
    <property type="entry name" value="RhgT-like"/>
</dbReference>
<name>A0A3N4JEX5_9PEZI</name>
<dbReference type="Proteomes" id="UP000276215">
    <property type="component" value="Unassembled WGS sequence"/>
</dbReference>
<keyword evidence="4" id="KW-1185">Reference proteome</keyword>
<dbReference type="Gene3D" id="3.40.50.1110">
    <property type="entry name" value="SGNH hydrolase"/>
    <property type="match status" value="1"/>
</dbReference>
<feature type="non-terminal residue" evidence="3">
    <location>
        <position position="252"/>
    </location>
</feature>
<dbReference type="InterPro" id="IPR036514">
    <property type="entry name" value="SGNH_hydro_sf"/>
</dbReference>
<dbReference type="EMBL" id="ML120474">
    <property type="protein sequence ID" value="RPA92384.1"/>
    <property type="molecule type" value="Genomic_DNA"/>
</dbReference>
<accession>A0A3N4JEX5</accession>